<dbReference type="EMBL" id="GBEZ01012133">
    <property type="protein sequence ID" value="JAC73728.1"/>
    <property type="molecule type" value="Transcribed_RNA"/>
</dbReference>
<feature type="compositionally biased region" description="Pro residues" evidence="1">
    <location>
        <begin position="1"/>
        <end position="12"/>
    </location>
</feature>
<proteinExistence type="predicted"/>
<evidence type="ECO:0000256" key="1">
    <source>
        <dbReference type="SAM" id="MobiDB-lite"/>
    </source>
</evidence>
<evidence type="ECO:0000313" key="2">
    <source>
        <dbReference type="EMBL" id="JAC73728.1"/>
    </source>
</evidence>
<feature type="region of interest" description="Disordered" evidence="1">
    <location>
        <begin position="1"/>
        <end position="33"/>
    </location>
</feature>
<protein>
    <submittedName>
        <fullName evidence="2">Uncharacterized protein</fullName>
    </submittedName>
</protein>
<name>A0A061RP38_9CHLO</name>
<reference evidence="2" key="1">
    <citation type="submission" date="2014-05" db="EMBL/GenBank/DDBJ databases">
        <title>The transcriptome of the halophilic microalga Tetraselmis sp. GSL018 isolated from the Great Salt Lake, Utah.</title>
        <authorList>
            <person name="Jinkerson R.E."/>
            <person name="D'Adamo S."/>
            <person name="Posewitz M.C."/>
        </authorList>
    </citation>
    <scope>NUCLEOTIDE SEQUENCE</scope>
    <source>
        <strain evidence="2">GSL018</strain>
    </source>
</reference>
<sequence length="127" mass="13459">MGGKPSRPPEVPGAPTGFETCVKGKTKPQTEPPAGWYWREDTYFTCPGLLCPCFCENHQWVLAPAATAQPAYHSGGVAHRAPDNTLYFTAAVDQHAYNGPTYGNAAAPTMQQAAAGMPAEPKAIPTV</sequence>
<organism evidence="2">
    <name type="scientific">Tetraselmis sp. GSL018</name>
    <dbReference type="NCBI Taxonomy" id="582737"/>
    <lineage>
        <taxon>Eukaryota</taxon>
        <taxon>Viridiplantae</taxon>
        <taxon>Chlorophyta</taxon>
        <taxon>core chlorophytes</taxon>
        <taxon>Chlorodendrophyceae</taxon>
        <taxon>Chlorodendrales</taxon>
        <taxon>Chlorodendraceae</taxon>
        <taxon>Tetraselmis</taxon>
    </lineage>
</organism>
<dbReference type="AlphaFoldDB" id="A0A061RP38"/>
<gene>
    <name evidence="2" type="ORF">TSPGSL018_28040</name>
</gene>
<accession>A0A061RP38</accession>